<evidence type="ECO:0000313" key="1">
    <source>
        <dbReference type="EMBL" id="KUN97962.1"/>
    </source>
</evidence>
<proteinExistence type="predicted"/>
<protein>
    <submittedName>
        <fullName evidence="1">Uncharacterized protein</fullName>
    </submittedName>
</protein>
<dbReference type="OrthoDB" id="4211826at2"/>
<dbReference type="AlphaFoldDB" id="A0A101TT34"/>
<dbReference type="RefSeq" id="WP_062722213.1">
    <property type="nucleotide sequence ID" value="NZ_KQ948933.1"/>
</dbReference>
<dbReference type="EMBL" id="LMWY01000038">
    <property type="protein sequence ID" value="KUN97962.1"/>
    <property type="molecule type" value="Genomic_DNA"/>
</dbReference>
<organism evidence="1 2">
    <name type="scientific">Streptomyces caeruleatus</name>
    <dbReference type="NCBI Taxonomy" id="661399"/>
    <lineage>
        <taxon>Bacteria</taxon>
        <taxon>Bacillati</taxon>
        <taxon>Actinomycetota</taxon>
        <taxon>Actinomycetes</taxon>
        <taxon>Kitasatosporales</taxon>
        <taxon>Streptomycetaceae</taxon>
        <taxon>Streptomyces</taxon>
    </lineage>
</organism>
<evidence type="ECO:0000313" key="2">
    <source>
        <dbReference type="Proteomes" id="UP000053429"/>
    </source>
</evidence>
<accession>A0A101TT34</accession>
<keyword evidence="2" id="KW-1185">Reference proteome</keyword>
<sequence length="111" mass="12110">MGHDGQHRDVTEREWAGECETCGSAEQPHAPDTTDGGGIVRHRQVCRRCARSGALAVARRPVRMCVRCDRTTDTPVLISEVHQNSGPGFNVYACGDCAPHFPPPPDVFDLL</sequence>
<comment type="caution">
    <text evidence="1">The sequence shown here is derived from an EMBL/GenBank/DDBJ whole genome shotgun (WGS) entry which is preliminary data.</text>
</comment>
<dbReference type="Proteomes" id="UP000053429">
    <property type="component" value="Unassembled WGS sequence"/>
</dbReference>
<name>A0A101TT34_9ACTN</name>
<gene>
    <name evidence="1" type="ORF">AQJ67_28715</name>
</gene>
<reference evidence="1 2" key="1">
    <citation type="submission" date="2015-10" db="EMBL/GenBank/DDBJ databases">
        <title>Draft genome sequence of Streptomyces caeruleatus NRRL B-24802, type strain for the species Streptomyces caeruleatus.</title>
        <authorList>
            <person name="Ruckert C."/>
            <person name="Winkler A."/>
            <person name="Kalinowski J."/>
            <person name="Kampfer P."/>
            <person name="Glaeser S."/>
        </authorList>
    </citation>
    <scope>NUCLEOTIDE SEQUENCE [LARGE SCALE GENOMIC DNA]</scope>
    <source>
        <strain evidence="1 2">NRRL B-24802</strain>
    </source>
</reference>